<evidence type="ECO:0000313" key="26">
    <source>
        <dbReference type="EMBL" id="WPF90025.1"/>
    </source>
</evidence>
<dbReference type="InterPro" id="IPR000014">
    <property type="entry name" value="PAS"/>
</dbReference>
<dbReference type="GO" id="GO:0000155">
    <property type="term" value="F:phosphorelay sensor kinase activity"/>
    <property type="evidence" value="ECO:0007669"/>
    <property type="project" value="InterPro"/>
</dbReference>
<feature type="domain" description="Response regulatory" evidence="23">
    <location>
        <begin position="984"/>
        <end position="1101"/>
    </location>
</feature>
<dbReference type="InterPro" id="IPR029151">
    <property type="entry name" value="Sensor-like_sf"/>
</dbReference>
<dbReference type="PROSITE" id="PS50110">
    <property type="entry name" value="RESPONSE_REGULATORY"/>
    <property type="match status" value="2"/>
</dbReference>
<keyword evidence="6 19" id="KW-0597">Phosphoprotein</keyword>
<dbReference type="SUPFAM" id="SSF52172">
    <property type="entry name" value="CheY-like"/>
    <property type="match status" value="2"/>
</dbReference>
<keyword evidence="12 21" id="KW-1133">Transmembrane helix</keyword>
<feature type="modified residue" description="4-aspartylphosphate" evidence="19">
    <location>
        <position position="1178"/>
    </location>
</feature>
<dbReference type="EMBL" id="CP138348">
    <property type="protein sequence ID" value="WPF90025.1"/>
    <property type="molecule type" value="Genomic_DNA"/>
</dbReference>
<dbReference type="EC" id="2.7.13.3" evidence="4"/>
<dbReference type="Pfam" id="PF08447">
    <property type="entry name" value="PAS_3"/>
    <property type="match status" value="1"/>
</dbReference>
<dbReference type="FunFam" id="3.30.565.10:FF:000010">
    <property type="entry name" value="Sensor histidine kinase RcsC"/>
    <property type="match status" value="1"/>
</dbReference>
<dbReference type="InterPro" id="IPR000700">
    <property type="entry name" value="PAS-assoc_C"/>
</dbReference>
<dbReference type="CDD" id="cd17546">
    <property type="entry name" value="REC_hyHK_CKI1_RcsC-like"/>
    <property type="match status" value="1"/>
</dbReference>
<dbReference type="Gene3D" id="1.10.287.130">
    <property type="match status" value="1"/>
</dbReference>
<gene>
    <name evidence="26" type="ORF">SAY89_07100</name>
</gene>
<evidence type="ECO:0000256" key="3">
    <source>
        <dbReference type="ARBA" id="ARBA00006402"/>
    </source>
</evidence>
<evidence type="ECO:0000256" key="7">
    <source>
        <dbReference type="ARBA" id="ARBA00022679"/>
    </source>
</evidence>
<dbReference type="InterPro" id="IPR013655">
    <property type="entry name" value="PAS_fold_3"/>
</dbReference>
<evidence type="ECO:0000256" key="9">
    <source>
        <dbReference type="ARBA" id="ARBA00022741"/>
    </source>
</evidence>
<dbReference type="InterPro" id="IPR003594">
    <property type="entry name" value="HATPase_dom"/>
</dbReference>
<comment type="similarity">
    <text evidence="3">In the N-terminal section; belongs to the phytochrome family.</text>
</comment>
<evidence type="ECO:0000256" key="2">
    <source>
        <dbReference type="ARBA" id="ARBA00004651"/>
    </source>
</evidence>
<evidence type="ECO:0000259" key="24">
    <source>
        <dbReference type="PROSITE" id="PS50113"/>
    </source>
</evidence>
<dbReference type="InterPro" id="IPR008207">
    <property type="entry name" value="Sig_transdc_His_kin_Hpt_dom"/>
</dbReference>
<feature type="transmembrane region" description="Helical" evidence="21">
    <location>
        <begin position="72"/>
        <end position="90"/>
    </location>
</feature>
<dbReference type="GO" id="GO:0005524">
    <property type="term" value="F:ATP binding"/>
    <property type="evidence" value="ECO:0007669"/>
    <property type="project" value="UniProtKB-KW"/>
</dbReference>
<evidence type="ECO:0000256" key="13">
    <source>
        <dbReference type="ARBA" id="ARBA00023012"/>
    </source>
</evidence>
<dbReference type="NCBIfam" id="TIGR00229">
    <property type="entry name" value="sensory_box"/>
    <property type="match status" value="1"/>
</dbReference>
<feature type="transmembrane region" description="Helical" evidence="21">
    <location>
        <begin position="102"/>
        <end position="125"/>
    </location>
</feature>
<feature type="coiled-coil region" evidence="20">
    <location>
        <begin position="524"/>
        <end position="579"/>
    </location>
</feature>
<evidence type="ECO:0000256" key="21">
    <source>
        <dbReference type="SAM" id="Phobius"/>
    </source>
</evidence>
<dbReference type="PANTHER" id="PTHR45339">
    <property type="entry name" value="HYBRID SIGNAL TRANSDUCTION HISTIDINE KINASE J"/>
    <property type="match status" value="1"/>
</dbReference>
<dbReference type="InterPro" id="IPR005467">
    <property type="entry name" value="His_kinase_dom"/>
</dbReference>
<dbReference type="RefSeq" id="WP_320002140.1">
    <property type="nucleotide sequence ID" value="NZ_CP138348.1"/>
</dbReference>
<dbReference type="FunFam" id="1.10.287.130:FF:000002">
    <property type="entry name" value="Two-component osmosensing histidine kinase"/>
    <property type="match status" value="1"/>
</dbReference>
<keyword evidence="5" id="KW-1003">Cell membrane</keyword>
<dbReference type="SMART" id="SM00091">
    <property type="entry name" value="PAS"/>
    <property type="match status" value="1"/>
</dbReference>
<feature type="modified residue" description="Phosphohistidine" evidence="18">
    <location>
        <position position="1333"/>
    </location>
</feature>
<dbReference type="SUPFAM" id="SSF103190">
    <property type="entry name" value="Sensory domain-like"/>
    <property type="match status" value="1"/>
</dbReference>
<comment type="subunit">
    <text evidence="15">At low DSF concentrations, interacts with RpfF.</text>
</comment>
<dbReference type="Gene3D" id="1.20.120.160">
    <property type="entry name" value="HPT domain"/>
    <property type="match status" value="1"/>
</dbReference>
<evidence type="ECO:0000256" key="12">
    <source>
        <dbReference type="ARBA" id="ARBA00022989"/>
    </source>
</evidence>
<evidence type="ECO:0000259" key="23">
    <source>
        <dbReference type="PROSITE" id="PS50110"/>
    </source>
</evidence>
<dbReference type="CDD" id="cd00082">
    <property type="entry name" value="HisKA"/>
    <property type="match status" value="1"/>
</dbReference>
<feature type="domain" description="PAC" evidence="24">
    <location>
        <begin position="652"/>
        <end position="704"/>
    </location>
</feature>
<comment type="catalytic activity">
    <reaction evidence="1">
        <text>ATP + protein L-histidine = ADP + protein N-phospho-L-histidine.</text>
        <dbReference type="EC" id="2.7.13.3"/>
    </reaction>
</comment>
<feature type="coiled-coil region" evidence="20">
    <location>
        <begin position="695"/>
        <end position="722"/>
    </location>
</feature>
<dbReference type="CDD" id="cd16922">
    <property type="entry name" value="HATPase_EvgS-ArcB-TorS-like"/>
    <property type="match status" value="1"/>
</dbReference>
<dbReference type="SMART" id="SM00086">
    <property type="entry name" value="PAC"/>
    <property type="match status" value="1"/>
</dbReference>
<feature type="transmembrane region" description="Helical" evidence="21">
    <location>
        <begin position="176"/>
        <end position="197"/>
    </location>
</feature>
<evidence type="ECO:0000256" key="8">
    <source>
        <dbReference type="ARBA" id="ARBA00022692"/>
    </source>
</evidence>
<evidence type="ECO:0000256" key="15">
    <source>
        <dbReference type="ARBA" id="ARBA00064003"/>
    </source>
</evidence>
<dbReference type="CDD" id="cd12914">
    <property type="entry name" value="PDC1_DGC_like"/>
    <property type="match status" value="1"/>
</dbReference>
<dbReference type="CDD" id="cd00088">
    <property type="entry name" value="HPT"/>
    <property type="match status" value="1"/>
</dbReference>
<dbReference type="Pfam" id="PF02518">
    <property type="entry name" value="HATPase_c"/>
    <property type="match status" value="1"/>
</dbReference>
<keyword evidence="10" id="KW-0418">Kinase</keyword>
<evidence type="ECO:0000256" key="5">
    <source>
        <dbReference type="ARBA" id="ARBA00022475"/>
    </source>
</evidence>
<evidence type="ECO:0000256" key="16">
    <source>
        <dbReference type="ARBA" id="ARBA00068150"/>
    </source>
</evidence>
<sequence>MLKKLKTIDIALIFLVILAYLGNYFKLPLFFGVDFIFGSIFVWIITYFYGFRQGIIAGFISSIETYFLWGHPYAIVIFTIEAIFVNYFYHRRYNRNLVLINIIYWLFLGIPLIAFFYGFILDVSLTGTILIILKQSINGIFNALIATLIYSYSIYLPSKFFHINKKNHNLFFRQNLFNLLVSFVLIPTLIISVINSYNSINEIESIIISDLKTTANQWRDNLIYWQNIHVRAVSNLANNSSVFNDLNLLSEKLNNTRAIIDDIGLLYVSDRNGNIVASSPIKNQYGKPLIGLNIVDTEEFIKAKKQVDFYFTNIHYDSVLSNNHVSLVYPIKNQANQFQGIIYASISNKNISEIFMNQDSISEILILDENQKIVASSTGEINSKKVNQNEDNYEIIDLENGFSQWLPIYPGMPIMTRWSLSFYVHEIPINKETPWKILVKISTSPYIERLNIIYIKSLGILFFITIIALFISDSISKKLVKPLEKLGKISTNLPDKIFNNEDIFWQETDVAEIEILTENYKLMVRALQEKFAQLKDSEQNLTKKVTERTNELTIKTQQLEAKIEEKKAIESLLREKDERYELAVSGTNDGIWDWNLNTNEVYYSPAWMRIIGYESEPLPPILETWLKRIHEDDLEKHLHDIHAYLNQETNLYQNTHRLRHKQGHYVWVLAKGKRDNDAQGEAYRLVGTITDISDKIRAEQELQLAKEQAEKANQAKSEFLATMSHEIRTPMNAVIGMTGLLLDTPLNNEQREFAEIIRTSADSLLTIINDILDFSKIESGKLELEYQPLSIINVIEESLDLLAPKAINKGIELIYFIAPDIPKTIMGDVTRLRQILVNLLNNAVKFTNEGEIVVSVGVSRQSIKENILEYELIFSVKDTGIGIPSSRMNKLFKPFSQVDASTTRHYGGTGLGLAICNRLVTMMGGQIWVESKGVIAGDFPSSYQPNSSLSDLGSIFSFTINTKVSSWLVNQENPSYSHILQDKVILIVDDNEINRQVLMIQCHNLGMKTIITASGREALLALKNEQKPDLAVLDMQMPGMDGLTLAKQIRLLPHCQNLPLILLSSIGSAEIQKSLQEVDWAATLTKPIKQSLLEDIFINVCQENRNYPRLFSSSFSSPFEDIAGIAPLKILIAEDNIVNQKVITNILKRLGYRADVVANGLEVMETLNRQSYDLILMDVQMPEMDGLTATRQIRTLWNSPNSNFQGIPPYIIAMTANAMEGDREICLAAGMDDYLSKPVRVEKLMEKLKNLRKTYPNSEINPKIETKKNDQNHMVQLDREAINELKEMLGEDDFPIVFAELVHTYLEESPSLIQGLLNGLENQNYQQIKINAHSLKSSSASLGAKHFSQLCKQLEMSVVEENFELIPQLIPTIVKEYQEVEKYMKIELNNLT</sequence>
<keyword evidence="13" id="KW-0902">Two-component regulatory system</keyword>
<evidence type="ECO:0000259" key="22">
    <source>
        <dbReference type="PROSITE" id="PS50109"/>
    </source>
</evidence>
<proteinExistence type="inferred from homology"/>
<dbReference type="Gene3D" id="3.30.565.10">
    <property type="entry name" value="Histidine kinase-like ATPase, C-terminal domain"/>
    <property type="match status" value="1"/>
</dbReference>
<feature type="transmembrane region" description="Helical" evidence="21">
    <location>
        <begin position="31"/>
        <end position="51"/>
    </location>
</feature>
<keyword evidence="20" id="KW-0175">Coiled coil</keyword>
<feature type="transmembrane region" description="Helical" evidence="21">
    <location>
        <begin position="137"/>
        <end position="156"/>
    </location>
</feature>
<dbReference type="Pfam" id="PF00512">
    <property type="entry name" value="HisKA"/>
    <property type="match status" value="1"/>
</dbReference>
<keyword evidence="8 21" id="KW-0812">Transmembrane</keyword>
<dbReference type="InterPro" id="IPR003661">
    <property type="entry name" value="HisK_dim/P_dom"/>
</dbReference>
<dbReference type="InterPro" id="IPR004358">
    <property type="entry name" value="Sig_transdc_His_kin-like_C"/>
</dbReference>
<dbReference type="Gene3D" id="3.30.450.20">
    <property type="entry name" value="PAS domain"/>
    <property type="match status" value="2"/>
</dbReference>
<dbReference type="SUPFAM" id="SSF55874">
    <property type="entry name" value="ATPase domain of HSP90 chaperone/DNA topoisomerase II/histidine kinase"/>
    <property type="match status" value="1"/>
</dbReference>
<dbReference type="InterPro" id="IPR036890">
    <property type="entry name" value="HATPase_C_sf"/>
</dbReference>
<dbReference type="CDD" id="cd00130">
    <property type="entry name" value="PAS"/>
    <property type="match status" value="1"/>
</dbReference>
<protein>
    <recommendedName>
        <fullName evidence="17">Circadian input-output histidine kinase CikA</fullName>
        <ecNumber evidence="4">2.7.13.3</ecNumber>
    </recommendedName>
    <alternativeName>
        <fullName evidence="16">Sensory/regulatory protein RpfC</fullName>
    </alternativeName>
</protein>
<feature type="modified residue" description="4-aspartylphosphate" evidence="19">
    <location>
        <position position="1034"/>
    </location>
</feature>
<evidence type="ECO:0000256" key="6">
    <source>
        <dbReference type="ARBA" id="ARBA00022553"/>
    </source>
</evidence>
<evidence type="ECO:0000256" key="10">
    <source>
        <dbReference type="ARBA" id="ARBA00022777"/>
    </source>
</evidence>
<dbReference type="PROSITE" id="PS50113">
    <property type="entry name" value="PAC"/>
    <property type="match status" value="1"/>
</dbReference>
<evidence type="ECO:0000256" key="1">
    <source>
        <dbReference type="ARBA" id="ARBA00000085"/>
    </source>
</evidence>
<reference evidence="26" key="1">
    <citation type="submission" date="2023-11" db="EMBL/GenBank/DDBJ databases">
        <title>Genome sequence of Cyanobacterium aponinum BCRC AL20115.</title>
        <authorList>
            <person name="Chang H.-Y."/>
            <person name="Lin K.-M."/>
            <person name="Hsueh H.-T."/>
            <person name="Chu H.-A."/>
            <person name="Kuo C.-H."/>
        </authorList>
    </citation>
    <scope>NUCLEOTIDE SEQUENCE</scope>
    <source>
        <strain evidence="26">AL20115</strain>
    </source>
</reference>
<feature type="domain" description="Histidine kinase" evidence="22">
    <location>
        <begin position="722"/>
        <end position="932"/>
    </location>
</feature>
<dbReference type="Gene3D" id="3.40.50.2300">
    <property type="match status" value="2"/>
</dbReference>
<dbReference type="InterPro" id="IPR001789">
    <property type="entry name" value="Sig_transdc_resp-reg_receiver"/>
</dbReference>
<evidence type="ECO:0000256" key="20">
    <source>
        <dbReference type="SAM" id="Coils"/>
    </source>
</evidence>
<dbReference type="InterPro" id="IPR001610">
    <property type="entry name" value="PAC"/>
</dbReference>
<evidence type="ECO:0000256" key="18">
    <source>
        <dbReference type="PROSITE-ProRule" id="PRU00110"/>
    </source>
</evidence>
<dbReference type="Pfam" id="PF01627">
    <property type="entry name" value="Hpt"/>
    <property type="match status" value="1"/>
</dbReference>
<name>A0AAF1C6D8_9CHRO</name>
<dbReference type="InterPro" id="IPR011006">
    <property type="entry name" value="CheY-like_superfamily"/>
</dbReference>
<dbReference type="PRINTS" id="PR00344">
    <property type="entry name" value="BCTRLSENSOR"/>
</dbReference>
<dbReference type="SMART" id="SM00073">
    <property type="entry name" value="HPT"/>
    <property type="match status" value="1"/>
</dbReference>
<evidence type="ECO:0000256" key="19">
    <source>
        <dbReference type="PROSITE-ProRule" id="PRU00169"/>
    </source>
</evidence>
<dbReference type="SUPFAM" id="SSF47384">
    <property type="entry name" value="Homodimeric domain of signal transducing histidine kinase"/>
    <property type="match status" value="1"/>
</dbReference>
<feature type="domain" description="HPt" evidence="25">
    <location>
        <begin position="1294"/>
        <end position="1391"/>
    </location>
</feature>
<keyword evidence="11" id="KW-0067">ATP-binding</keyword>
<evidence type="ECO:0000256" key="17">
    <source>
        <dbReference type="ARBA" id="ARBA00074306"/>
    </source>
</evidence>
<dbReference type="SMART" id="SM00387">
    <property type="entry name" value="HATPase_c"/>
    <property type="match status" value="1"/>
</dbReference>
<evidence type="ECO:0000259" key="25">
    <source>
        <dbReference type="PROSITE" id="PS50894"/>
    </source>
</evidence>
<dbReference type="PANTHER" id="PTHR45339:SF1">
    <property type="entry name" value="HYBRID SIGNAL TRANSDUCTION HISTIDINE KINASE J"/>
    <property type="match status" value="1"/>
</dbReference>
<dbReference type="PROSITE" id="PS50109">
    <property type="entry name" value="HIS_KIN"/>
    <property type="match status" value="1"/>
</dbReference>
<dbReference type="SMART" id="SM00388">
    <property type="entry name" value="HisKA"/>
    <property type="match status" value="1"/>
</dbReference>
<feature type="transmembrane region" description="Helical" evidence="21">
    <location>
        <begin position="7"/>
        <end position="25"/>
    </location>
</feature>
<accession>A0AAF1C6D8</accession>
<feature type="domain" description="Response regulatory" evidence="23">
    <location>
        <begin position="1129"/>
        <end position="1252"/>
    </location>
</feature>
<organism evidence="26">
    <name type="scientific">Cyanobacterium aponinum AL20115</name>
    <dbReference type="NCBI Taxonomy" id="3090662"/>
    <lineage>
        <taxon>Bacteria</taxon>
        <taxon>Bacillati</taxon>
        <taxon>Cyanobacteriota</taxon>
        <taxon>Cyanophyceae</taxon>
        <taxon>Oscillatoriophycideae</taxon>
        <taxon>Chroococcales</taxon>
        <taxon>Geminocystaceae</taxon>
        <taxon>Cyanobacterium</taxon>
    </lineage>
</organism>
<dbReference type="SMART" id="SM00448">
    <property type="entry name" value="REC"/>
    <property type="match status" value="2"/>
</dbReference>
<dbReference type="PROSITE" id="PS50894">
    <property type="entry name" value="HPT"/>
    <property type="match status" value="1"/>
</dbReference>
<dbReference type="InterPro" id="IPR035965">
    <property type="entry name" value="PAS-like_dom_sf"/>
</dbReference>
<evidence type="ECO:0000256" key="4">
    <source>
        <dbReference type="ARBA" id="ARBA00012438"/>
    </source>
</evidence>
<evidence type="ECO:0000256" key="14">
    <source>
        <dbReference type="ARBA" id="ARBA00023136"/>
    </source>
</evidence>
<dbReference type="SUPFAM" id="SSF47226">
    <property type="entry name" value="Histidine-containing phosphotransfer domain, HPT domain"/>
    <property type="match status" value="1"/>
</dbReference>
<keyword evidence="14 21" id="KW-0472">Membrane</keyword>
<dbReference type="GO" id="GO:0005886">
    <property type="term" value="C:plasma membrane"/>
    <property type="evidence" value="ECO:0007669"/>
    <property type="project" value="UniProtKB-SubCell"/>
</dbReference>
<dbReference type="InterPro" id="IPR036641">
    <property type="entry name" value="HPT_dom_sf"/>
</dbReference>
<keyword evidence="9" id="KW-0547">Nucleotide-binding</keyword>
<dbReference type="InterPro" id="IPR036097">
    <property type="entry name" value="HisK_dim/P_sf"/>
</dbReference>
<dbReference type="SUPFAM" id="SSF55785">
    <property type="entry name" value="PYP-like sensor domain (PAS domain)"/>
    <property type="match status" value="1"/>
</dbReference>
<comment type="subcellular location">
    <subcellularLocation>
        <location evidence="2">Cell membrane</location>
        <topology evidence="2">Multi-pass membrane protein</topology>
    </subcellularLocation>
</comment>
<dbReference type="Pfam" id="PF00072">
    <property type="entry name" value="Response_reg"/>
    <property type="match status" value="2"/>
</dbReference>
<keyword evidence="7" id="KW-0808">Transferase</keyword>
<evidence type="ECO:0000256" key="11">
    <source>
        <dbReference type="ARBA" id="ARBA00022840"/>
    </source>
</evidence>